<evidence type="ECO:0000313" key="3">
    <source>
        <dbReference type="Proteomes" id="UP000054321"/>
    </source>
</evidence>
<dbReference type="AlphaFoldDB" id="A0A0C3GXH8"/>
<accession>A0A0C3GXH8</accession>
<dbReference type="PANTHER" id="PTHR36987:SF1">
    <property type="entry name" value="NADH DEHYDROGENASE [UBIQUINONE] 1 BETA SUBCOMPLEX SUBUNIT 2"/>
    <property type="match status" value="1"/>
</dbReference>
<organism evidence="2 3">
    <name type="scientific">Oidiodendron maius (strain Zn)</name>
    <dbReference type="NCBI Taxonomy" id="913774"/>
    <lineage>
        <taxon>Eukaryota</taxon>
        <taxon>Fungi</taxon>
        <taxon>Dikarya</taxon>
        <taxon>Ascomycota</taxon>
        <taxon>Pezizomycotina</taxon>
        <taxon>Leotiomycetes</taxon>
        <taxon>Leotiomycetes incertae sedis</taxon>
        <taxon>Myxotrichaceae</taxon>
        <taxon>Oidiodendron</taxon>
    </lineage>
</organism>
<keyword evidence="3" id="KW-1185">Reference proteome</keyword>
<gene>
    <name evidence="2" type="ORF">OIDMADRAFT_21254</name>
</gene>
<dbReference type="GO" id="GO:0045271">
    <property type="term" value="C:respiratory chain complex I"/>
    <property type="evidence" value="ECO:0007669"/>
    <property type="project" value="InterPro"/>
</dbReference>
<dbReference type="STRING" id="913774.A0A0C3GXH8"/>
<feature type="transmembrane region" description="Helical" evidence="1">
    <location>
        <begin position="15"/>
        <end position="33"/>
    </location>
</feature>
<keyword evidence="1" id="KW-1133">Transmembrane helix</keyword>
<keyword evidence="1" id="KW-0472">Membrane</keyword>
<dbReference type="InterPro" id="IPR044980">
    <property type="entry name" value="NDUFB2_plant/fungi"/>
</dbReference>
<reference evidence="3" key="2">
    <citation type="submission" date="2015-01" db="EMBL/GenBank/DDBJ databases">
        <title>Evolutionary Origins and Diversification of the Mycorrhizal Mutualists.</title>
        <authorList>
            <consortium name="DOE Joint Genome Institute"/>
            <consortium name="Mycorrhizal Genomics Consortium"/>
            <person name="Kohler A."/>
            <person name="Kuo A."/>
            <person name="Nagy L.G."/>
            <person name="Floudas D."/>
            <person name="Copeland A."/>
            <person name="Barry K.W."/>
            <person name="Cichocki N."/>
            <person name="Veneault-Fourrey C."/>
            <person name="LaButti K."/>
            <person name="Lindquist E.A."/>
            <person name="Lipzen A."/>
            <person name="Lundell T."/>
            <person name="Morin E."/>
            <person name="Murat C."/>
            <person name="Riley R."/>
            <person name="Ohm R."/>
            <person name="Sun H."/>
            <person name="Tunlid A."/>
            <person name="Henrissat B."/>
            <person name="Grigoriev I.V."/>
            <person name="Hibbett D.S."/>
            <person name="Martin F."/>
        </authorList>
    </citation>
    <scope>NUCLEOTIDE SEQUENCE [LARGE SCALE GENOMIC DNA]</scope>
    <source>
        <strain evidence="3">Zn</strain>
    </source>
</reference>
<dbReference type="HOGENOM" id="CLU_181953_1_1_1"/>
<reference evidence="2 3" key="1">
    <citation type="submission" date="2014-04" db="EMBL/GenBank/DDBJ databases">
        <authorList>
            <consortium name="DOE Joint Genome Institute"/>
            <person name="Kuo A."/>
            <person name="Martino E."/>
            <person name="Perotto S."/>
            <person name="Kohler A."/>
            <person name="Nagy L.G."/>
            <person name="Floudas D."/>
            <person name="Copeland A."/>
            <person name="Barry K.W."/>
            <person name="Cichocki N."/>
            <person name="Veneault-Fourrey C."/>
            <person name="LaButti K."/>
            <person name="Lindquist E.A."/>
            <person name="Lipzen A."/>
            <person name="Lundell T."/>
            <person name="Morin E."/>
            <person name="Murat C."/>
            <person name="Sun H."/>
            <person name="Tunlid A."/>
            <person name="Henrissat B."/>
            <person name="Grigoriev I.V."/>
            <person name="Hibbett D.S."/>
            <person name="Martin F."/>
            <person name="Nordberg H.P."/>
            <person name="Cantor M.N."/>
            <person name="Hua S.X."/>
        </authorList>
    </citation>
    <scope>NUCLEOTIDE SEQUENCE [LARGE SCALE GENOMIC DNA]</scope>
    <source>
        <strain evidence="2 3">Zn</strain>
    </source>
</reference>
<dbReference type="InParanoid" id="A0A0C3GXH8"/>
<dbReference type="PANTHER" id="PTHR36987">
    <property type="entry name" value="NADH DEHYDROGENASE [UBIQUINONE] 1 BETA SUBCOMPLEX SUBUNIT 2-LIKE"/>
    <property type="match status" value="1"/>
</dbReference>
<protein>
    <recommendedName>
        <fullName evidence="4">NADH dehydrogenase [ubiquinone] 1 beta subcomplex subunit 2</fullName>
    </recommendedName>
</protein>
<dbReference type="Proteomes" id="UP000054321">
    <property type="component" value="Unassembled WGS sequence"/>
</dbReference>
<evidence type="ECO:0000313" key="2">
    <source>
        <dbReference type="EMBL" id="KIM94991.1"/>
    </source>
</evidence>
<sequence length="51" mass="5914">MAGKHPIHIHPVRPLYRFAATGLGASMWFFLMYRAKKDGAVLLGWKHPWDH</sequence>
<name>A0A0C3GXH8_OIDMZ</name>
<dbReference type="OrthoDB" id="531564at2759"/>
<evidence type="ECO:0008006" key="4">
    <source>
        <dbReference type="Google" id="ProtNLM"/>
    </source>
</evidence>
<proteinExistence type="predicted"/>
<keyword evidence="1" id="KW-0812">Transmembrane</keyword>
<evidence type="ECO:0000256" key="1">
    <source>
        <dbReference type="SAM" id="Phobius"/>
    </source>
</evidence>
<dbReference type="GO" id="GO:0005743">
    <property type="term" value="C:mitochondrial inner membrane"/>
    <property type="evidence" value="ECO:0007669"/>
    <property type="project" value="InterPro"/>
</dbReference>
<dbReference type="EMBL" id="KN832888">
    <property type="protein sequence ID" value="KIM94991.1"/>
    <property type="molecule type" value="Genomic_DNA"/>
</dbReference>